<dbReference type="InterPro" id="IPR001328">
    <property type="entry name" value="Pept_tRNA_hydro"/>
</dbReference>
<dbReference type="GO" id="GO:0006515">
    <property type="term" value="P:protein quality control for misfolded or incompletely synthesized proteins"/>
    <property type="evidence" value="ECO:0007669"/>
    <property type="project" value="UniProtKB-UniRule"/>
</dbReference>
<evidence type="ECO:0000313" key="11">
    <source>
        <dbReference type="Proteomes" id="UP000267469"/>
    </source>
</evidence>
<comment type="similarity">
    <text evidence="5 7 9">Belongs to the PTH family.</text>
</comment>
<dbReference type="OrthoDB" id="9800507at2"/>
<keyword evidence="4 7" id="KW-0694">RNA-binding</keyword>
<protein>
    <recommendedName>
        <fullName evidence="6 7">Peptidyl-tRNA hydrolase</fullName>
        <shortName evidence="7">Pth</shortName>
        <ecNumber evidence="1 7">3.1.1.29</ecNumber>
    </recommendedName>
</protein>
<dbReference type="GO" id="GO:0072344">
    <property type="term" value="P:rescue of stalled ribosome"/>
    <property type="evidence" value="ECO:0007669"/>
    <property type="project" value="UniProtKB-UniRule"/>
</dbReference>
<comment type="function">
    <text evidence="7">Catalyzes the release of premature peptidyl moieties from peptidyl-tRNA molecules trapped in stalled 50S ribosomal subunits, and thus maintains levels of free tRNAs and 50S ribosomes.</text>
</comment>
<dbReference type="GO" id="GO:0005737">
    <property type="term" value="C:cytoplasm"/>
    <property type="evidence" value="ECO:0007669"/>
    <property type="project" value="UniProtKB-SubCell"/>
</dbReference>
<keyword evidence="2 7" id="KW-0820">tRNA-binding</keyword>
<dbReference type="GO" id="GO:0000049">
    <property type="term" value="F:tRNA binding"/>
    <property type="evidence" value="ECO:0007669"/>
    <property type="project" value="UniProtKB-UniRule"/>
</dbReference>
<proteinExistence type="inferred from homology"/>
<comment type="subunit">
    <text evidence="7">Monomer.</text>
</comment>
<comment type="function">
    <text evidence="7">Hydrolyzes ribosome-free peptidyl-tRNAs (with 1 or more amino acids incorporated), which drop off the ribosome during protein synthesis, or as a result of ribosome stalling.</text>
</comment>
<feature type="active site" description="Proton acceptor" evidence="7">
    <location>
        <position position="44"/>
    </location>
</feature>
<dbReference type="GO" id="GO:0004045">
    <property type="term" value="F:peptidyl-tRNA hydrolase activity"/>
    <property type="evidence" value="ECO:0007669"/>
    <property type="project" value="UniProtKB-UniRule"/>
</dbReference>
<feature type="binding site" evidence="7">
    <location>
        <position position="39"/>
    </location>
    <ligand>
        <name>tRNA</name>
        <dbReference type="ChEBI" id="CHEBI:17843"/>
    </ligand>
</feature>
<dbReference type="Pfam" id="PF01195">
    <property type="entry name" value="Pept_tRNA_hydro"/>
    <property type="match status" value="1"/>
</dbReference>
<dbReference type="AlphaFoldDB" id="A0A3N0F004"/>
<comment type="caution">
    <text evidence="10">The sequence shown here is derived from an EMBL/GenBank/DDBJ whole genome shotgun (WGS) entry which is preliminary data.</text>
</comment>
<dbReference type="PANTHER" id="PTHR17224">
    <property type="entry name" value="PEPTIDYL-TRNA HYDROLASE"/>
    <property type="match status" value="1"/>
</dbReference>
<dbReference type="InterPro" id="IPR018171">
    <property type="entry name" value="Pept_tRNA_hydro_CS"/>
</dbReference>
<dbReference type="EMBL" id="RJTM01000011">
    <property type="protein sequence ID" value="RNL93424.1"/>
    <property type="molecule type" value="Genomic_DNA"/>
</dbReference>
<keyword evidence="7" id="KW-0963">Cytoplasm</keyword>
<dbReference type="PROSITE" id="PS01196">
    <property type="entry name" value="PEPT_TRNA_HYDROL_2"/>
    <property type="match status" value="1"/>
</dbReference>
<dbReference type="FunFam" id="3.40.50.1470:FF:000001">
    <property type="entry name" value="Peptidyl-tRNA hydrolase"/>
    <property type="match status" value="1"/>
</dbReference>
<evidence type="ECO:0000256" key="9">
    <source>
        <dbReference type="RuleBase" id="RU004320"/>
    </source>
</evidence>
<evidence type="ECO:0000256" key="8">
    <source>
        <dbReference type="RuleBase" id="RU000673"/>
    </source>
</evidence>
<feature type="site" description="Stabilizes the basic form of H active site to accept a proton" evidence="7">
    <location>
        <position position="115"/>
    </location>
</feature>
<sequence length="211" mass="24037">MLSFIKKIFKREKEPFVSNEDIAMKKFLIVGLGNIGKEYENTRHNIGFRILDYLAEKESLQFETAKLGDRSLYKVKGRTLVLLKPSTYMNLSGKAVKYWMDKEKIPLENVLIITDDINIPFGTIRLKTKGSDGGHNGLKDIQAQLNTTQYNRFRFGVGAEFTKGRQIDYVLGVWNEEENKALPERLGKACELIRSFATAGITNTMNTFNGK</sequence>
<evidence type="ECO:0000256" key="5">
    <source>
        <dbReference type="ARBA" id="ARBA00038063"/>
    </source>
</evidence>
<dbReference type="InterPro" id="IPR036416">
    <property type="entry name" value="Pept_tRNA_hydro_sf"/>
</dbReference>
<evidence type="ECO:0000313" key="10">
    <source>
        <dbReference type="EMBL" id="RNL93424.1"/>
    </source>
</evidence>
<gene>
    <name evidence="7" type="primary">pth</name>
    <name evidence="10" type="ORF">ED312_02020</name>
</gene>
<dbReference type="RefSeq" id="WP_123214334.1">
    <property type="nucleotide sequence ID" value="NZ_RJTM01000011.1"/>
</dbReference>
<comment type="subcellular location">
    <subcellularLocation>
        <location evidence="7">Cytoplasm</location>
    </subcellularLocation>
</comment>
<dbReference type="NCBIfam" id="TIGR00447">
    <property type="entry name" value="pth"/>
    <property type="match status" value="1"/>
</dbReference>
<keyword evidence="11" id="KW-1185">Reference proteome</keyword>
<reference evidence="10 11" key="1">
    <citation type="submission" date="2018-10" db="EMBL/GenBank/DDBJ databases">
        <title>Sinomicrobium pectinilyticum sp. nov., a pectinase-producing bacterium isolated from alkaline and saline soil, and emended description of the genus Sinomicrobium.</title>
        <authorList>
            <person name="Cheng B."/>
            <person name="Li C."/>
            <person name="Lai Q."/>
            <person name="Du M."/>
            <person name="Shao Z."/>
            <person name="Xu P."/>
            <person name="Yang C."/>
        </authorList>
    </citation>
    <scope>NUCLEOTIDE SEQUENCE [LARGE SCALE GENOMIC DNA]</scope>
    <source>
        <strain evidence="10 11">5DNS001</strain>
    </source>
</reference>
<feature type="site" description="Discriminates between blocked and unblocked aminoacyl-tRNA" evidence="7">
    <location>
        <position position="34"/>
    </location>
</feature>
<dbReference type="Proteomes" id="UP000267469">
    <property type="component" value="Unassembled WGS sequence"/>
</dbReference>
<accession>A0A3N0F004</accession>
<organism evidence="10 11">
    <name type="scientific">Sinomicrobium pectinilyticum</name>
    <dbReference type="NCBI Taxonomy" id="1084421"/>
    <lineage>
        <taxon>Bacteria</taxon>
        <taxon>Pseudomonadati</taxon>
        <taxon>Bacteroidota</taxon>
        <taxon>Flavobacteriia</taxon>
        <taxon>Flavobacteriales</taxon>
        <taxon>Flavobacteriaceae</taxon>
        <taxon>Sinomicrobium</taxon>
    </lineage>
</organism>
<dbReference type="PANTHER" id="PTHR17224:SF1">
    <property type="entry name" value="PEPTIDYL-TRNA HYDROLASE"/>
    <property type="match status" value="1"/>
</dbReference>
<evidence type="ECO:0000256" key="2">
    <source>
        <dbReference type="ARBA" id="ARBA00022555"/>
    </source>
</evidence>
<evidence type="ECO:0000256" key="1">
    <source>
        <dbReference type="ARBA" id="ARBA00013260"/>
    </source>
</evidence>
<dbReference type="PROSITE" id="PS01195">
    <property type="entry name" value="PEPT_TRNA_HYDROL_1"/>
    <property type="match status" value="1"/>
</dbReference>
<evidence type="ECO:0000256" key="6">
    <source>
        <dbReference type="ARBA" id="ARBA00050038"/>
    </source>
</evidence>
<dbReference type="EC" id="3.1.1.29" evidence="1 7"/>
<dbReference type="CDD" id="cd00462">
    <property type="entry name" value="PTH"/>
    <property type="match status" value="1"/>
</dbReference>
<evidence type="ECO:0000256" key="3">
    <source>
        <dbReference type="ARBA" id="ARBA00022801"/>
    </source>
</evidence>
<name>A0A3N0F004_SINP1</name>
<evidence type="ECO:0000256" key="4">
    <source>
        <dbReference type="ARBA" id="ARBA00022884"/>
    </source>
</evidence>
<feature type="binding site" evidence="7">
    <location>
        <position position="90"/>
    </location>
    <ligand>
        <name>tRNA</name>
        <dbReference type="ChEBI" id="CHEBI:17843"/>
    </ligand>
</feature>
<comment type="catalytic activity">
    <reaction evidence="7 8">
        <text>an N-acyl-L-alpha-aminoacyl-tRNA + H2O = an N-acyl-L-amino acid + a tRNA + H(+)</text>
        <dbReference type="Rhea" id="RHEA:54448"/>
        <dbReference type="Rhea" id="RHEA-COMP:10123"/>
        <dbReference type="Rhea" id="RHEA-COMP:13883"/>
        <dbReference type="ChEBI" id="CHEBI:15377"/>
        <dbReference type="ChEBI" id="CHEBI:15378"/>
        <dbReference type="ChEBI" id="CHEBI:59874"/>
        <dbReference type="ChEBI" id="CHEBI:78442"/>
        <dbReference type="ChEBI" id="CHEBI:138191"/>
        <dbReference type="EC" id="3.1.1.29"/>
    </reaction>
</comment>
<dbReference type="Gene3D" id="3.40.50.1470">
    <property type="entry name" value="Peptidyl-tRNA hydrolase"/>
    <property type="match status" value="1"/>
</dbReference>
<feature type="binding site" evidence="7">
    <location>
        <position position="136"/>
    </location>
    <ligand>
        <name>tRNA</name>
        <dbReference type="ChEBI" id="CHEBI:17843"/>
    </ligand>
</feature>
<evidence type="ECO:0000256" key="7">
    <source>
        <dbReference type="HAMAP-Rule" id="MF_00083"/>
    </source>
</evidence>
<dbReference type="SUPFAM" id="SSF53178">
    <property type="entry name" value="Peptidyl-tRNA hydrolase-like"/>
    <property type="match status" value="1"/>
</dbReference>
<dbReference type="HAMAP" id="MF_00083">
    <property type="entry name" value="Pept_tRNA_hydro_bact"/>
    <property type="match status" value="1"/>
</dbReference>
<keyword evidence="3 7" id="KW-0378">Hydrolase</keyword>
<feature type="binding site" evidence="7">
    <location>
        <position position="88"/>
    </location>
    <ligand>
        <name>tRNA</name>
        <dbReference type="ChEBI" id="CHEBI:17843"/>
    </ligand>
</feature>